<keyword evidence="4 5" id="KW-0472">Membrane</keyword>
<accession>C5LYC4</accession>
<dbReference type="GO" id="GO:0016020">
    <property type="term" value="C:membrane"/>
    <property type="evidence" value="ECO:0007669"/>
    <property type="project" value="UniProtKB-SubCell"/>
</dbReference>
<dbReference type="PANTHER" id="PTHR12308">
    <property type="entry name" value="ANOCTAMIN"/>
    <property type="match status" value="1"/>
</dbReference>
<evidence type="ECO:0000313" key="7">
    <source>
        <dbReference type="EMBL" id="EEQ98162.1"/>
    </source>
</evidence>
<feature type="domain" description="Anoctamin transmembrane" evidence="6">
    <location>
        <begin position="26"/>
        <end position="95"/>
    </location>
</feature>
<feature type="transmembrane region" description="Helical" evidence="5">
    <location>
        <begin position="42"/>
        <end position="66"/>
    </location>
</feature>
<dbReference type="RefSeq" id="XP_002765445.1">
    <property type="nucleotide sequence ID" value="XM_002765399.1"/>
</dbReference>
<comment type="subcellular location">
    <subcellularLocation>
        <location evidence="1">Membrane</location>
        <topology evidence="1">Multi-pass membrane protein</topology>
    </subcellularLocation>
</comment>
<dbReference type="InterPro" id="IPR049452">
    <property type="entry name" value="Anoctamin_TM"/>
</dbReference>
<proteinExistence type="predicted"/>
<name>C5LYC4_PERM5</name>
<sequence length="121" mass="13397">MMNSETGQATIPLFVQEALDKPTYGTLEVDGTFSDYSEMVTLYGYMTLFSLAFPLAPLIGVALAALETRVDGFKMFHLVRRPMPANAPNIGSWYQGYSYPVPRYDHPQDGTGHYGKGAIDH</sequence>
<evidence type="ECO:0000313" key="8">
    <source>
        <dbReference type="Proteomes" id="UP000007800"/>
    </source>
</evidence>
<dbReference type="Proteomes" id="UP000007800">
    <property type="component" value="Unassembled WGS sequence"/>
</dbReference>
<dbReference type="PANTHER" id="PTHR12308:SF73">
    <property type="entry name" value="ANOCTAMIN"/>
    <property type="match status" value="1"/>
</dbReference>
<dbReference type="InterPro" id="IPR007632">
    <property type="entry name" value="Anoctamin"/>
</dbReference>
<evidence type="ECO:0000259" key="6">
    <source>
        <dbReference type="Pfam" id="PF04547"/>
    </source>
</evidence>
<dbReference type="Pfam" id="PF04547">
    <property type="entry name" value="Anoctamin"/>
    <property type="match status" value="1"/>
</dbReference>
<dbReference type="InParanoid" id="C5LYC4"/>
<dbReference type="GeneID" id="9040604"/>
<dbReference type="GO" id="GO:0005254">
    <property type="term" value="F:chloride channel activity"/>
    <property type="evidence" value="ECO:0007669"/>
    <property type="project" value="TreeGrafter"/>
</dbReference>
<evidence type="ECO:0000256" key="3">
    <source>
        <dbReference type="ARBA" id="ARBA00022989"/>
    </source>
</evidence>
<gene>
    <name evidence="7" type="ORF">Pmar_PMAR001977</name>
</gene>
<keyword evidence="8" id="KW-1185">Reference proteome</keyword>
<protein>
    <recommendedName>
        <fullName evidence="6">Anoctamin transmembrane domain-containing protein</fullName>
    </recommendedName>
</protein>
<keyword evidence="3 5" id="KW-1133">Transmembrane helix</keyword>
<dbReference type="AlphaFoldDB" id="C5LYC4"/>
<organism evidence="8">
    <name type="scientific">Perkinsus marinus (strain ATCC 50983 / TXsc)</name>
    <dbReference type="NCBI Taxonomy" id="423536"/>
    <lineage>
        <taxon>Eukaryota</taxon>
        <taxon>Sar</taxon>
        <taxon>Alveolata</taxon>
        <taxon>Perkinsozoa</taxon>
        <taxon>Perkinsea</taxon>
        <taxon>Perkinsida</taxon>
        <taxon>Perkinsidae</taxon>
        <taxon>Perkinsus</taxon>
    </lineage>
</organism>
<dbReference type="EMBL" id="GG686808">
    <property type="protein sequence ID" value="EEQ98162.1"/>
    <property type="molecule type" value="Genomic_DNA"/>
</dbReference>
<evidence type="ECO:0000256" key="5">
    <source>
        <dbReference type="SAM" id="Phobius"/>
    </source>
</evidence>
<evidence type="ECO:0000256" key="1">
    <source>
        <dbReference type="ARBA" id="ARBA00004141"/>
    </source>
</evidence>
<reference evidence="7 8" key="1">
    <citation type="submission" date="2008-07" db="EMBL/GenBank/DDBJ databases">
        <authorList>
            <person name="El-Sayed N."/>
            <person name="Caler E."/>
            <person name="Inman J."/>
            <person name="Amedeo P."/>
            <person name="Hass B."/>
            <person name="Wortman J."/>
        </authorList>
    </citation>
    <scope>NUCLEOTIDE SEQUENCE [LARGE SCALE GENOMIC DNA]</scope>
    <source>
        <strain evidence="8">ATCC 50983 / TXsc</strain>
    </source>
</reference>
<evidence type="ECO:0000256" key="4">
    <source>
        <dbReference type="ARBA" id="ARBA00023136"/>
    </source>
</evidence>
<dbReference type="OrthoDB" id="296386at2759"/>
<keyword evidence="2 5" id="KW-0812">Transmembrane</keyword>
<evidence type="ECO:0000256" key="2">
    <source>
        <dbReference type="ARBA" id="ARBA00022692"/>
    </source>
</evidence>